<evidence type="ECO:0000313" key="3">
    <source>
        <dbReference type="EMBL" id="GFN91416.1"/>
    </source>
</evidence>
<dbReference type="InterPro" id="IPR000477">
    <property type="entry name" value="RT_dom"/>
</dbReference>
<dbReference type="Gene3D" id="3.30.70.270">
    <property type="match status" value="2"/>
</dbReference>
<dbReference type="Pfam" id="PF17919">
    <property type="entry name" value="RT_RNaseH_2"/>
    <property type="match status" value="1"/>
</dbReference>
<dbReference type="PROSITE" id="PS50878">
    <property type="entry name" value="RT_POL"/>
    <property type="match status" value="1"/>
</dbReference>
<keyword evidence="1" id="KW-0511">Multifunctional enzyme</keyword>
<sequence>MRLCVDFRKLNAETVFDAENIPRQEDLFNQLSHATIFSSCNLCKAYWQVPLHPENRKYTAFQTALKLMQWVKMPFGLLTAPATFCRLMKLVIGQIPDLLSYFDDTLVFATSWQQHIYDLRSLLVLLRRHGLHVNPSKVSIGSSSVEFLGHMVTSSTLASVQKKVDKILRLSVPVKKKKVRSLIGLVNYYRHFIANFASVSAPLSDLLRKGTPEKVQCTPRCDQSLAEIKRLFSFPLFLVIPDMQETFVVRSDASDFGIGAVLLQDWDGTLMPYRYASRKLLPREGRYSAMEKEALALVFAVMQFQRYLALNHFILQVPEECAPNEMGFGFAGIFVSARSHPWI</sequence>
<keyword evidence="4" id="KW-1185">Reference proteome</keyword>
<dbReference type="GO" id="GO:0003824">
    <property type="term" value="F:catalytic activity"/>
    <property type="evidence" value="ECO:0007669"/>
    <property type="project" value="UniProtKB-KW"/>
</dbReference>
<dbReference type="InterPro" id="IPR043502">
    <property type="entry name" value="DNA/RNA_pol_sf"/>
</dbReference>
<dbReference type="Gene3D" id="3.10.20.370">
    <property type="match status" value="1"/>
</dbReference>
<feature type="domain" description="Reverse transcriptase" evidence="2">
    <location>
        <begin position="1"/>
        <end position="152"/>
    </location>
</feature>
<evidence type="ECO:0000256" key="1">
    <source>
        <dbReference type="ARBA" id="ARBA00023268"/>
    </source>
</evidence>
<dbReference type="SUPFAM" id="SSF56672">
    <property type="entry name" value="DNA/RNA polymerases"/>
    <property type="match status" value="1"/>
</dbReference>
<evidence type="ECO:0000313" key="4">
    <source>
        <dbReference type="Proteomes" id="UP000735302"/>
    </source>
</evidence>
<gene>
    <name evidence="3" type="ORF">PoB_001792200</name>
</gene>
<dbReference type="PANTHER" id="PTHR37984">
    <property type="entry name" value="PROTEIN CBG26694"/>
    <property type="match status" value="1"/>
</dbReference>
<proteinExistence type="predicted"/>
<dbReference type="CDD" id="cd01647">
    <property type="entry name" value="RT_LTR"/>
    <property type="match status" value="1"/>
</dbReference>
<dbReference type="Gene3D" id="3.10.10.10">
    <property type="entry name" value="HIV Type 1 Reverse Transcriptase, subunit A, domain 1"/>
    <property type="match status" value="1"/>
</dbReference>
<dbReference type="InterPro" id="IPR043128">
    <property type="entry name" value="Rev_trsase/Diguanyl_cyclase"/>
</dbReference>
<dbReference type="FunFam" id="3.10.20.370:FF:000001">
    <property type="entry name" value="Retrovirus-related Pol polyprotein from transposon 17.6-like protein"/>
    <property type="match status" value="1"/>
</dbReference>
<dbReference type="Proteomes" id="UP000735302">
    <property type="component" value="Unassembled WGS sequence"/>
</dbReference>
<reference evidence="3 4" key="1">
    <citation type="journal article" date="2021" name="Elife">
        <title>Chloroplast acquisition without the gene transfer in kleptoplastic sea slugs, Plakobranchus ocellatus.</title>
        <authorList>
            <person name="Maeda T."/>
            <person name="Takahashi S."/>
            <person name="Yoshida T."/>
            <person name="Shimamura S."/>
            <person name="Takaki Y."/>
            <person name="Nagai Y."/>
            <person name="Toyoda A."/>
            <person name="Suzuki Y."/>
            <person name="Arimoto A."/>
            <person name="Ishii H."/>
            <person name="Satoh N."/>
            <person name="Nishiyama T."/>
            <person name="Hasebe M."/>
            <person name="Maruyama T."/>
            <person name="Minagawa J."/>
            <person name="Obokata J."/>
            <person name="Shigenobu S."/>
        </authorList>
    </citation>
    <scope>NUCLEOTIDE SEQUENCE [LARGE SCALE GENOMIC DNA]</scope>
</reference>
<dbReference type="Pfam" id="PF00078">
    <property type="entry name" value="RVT_1"/>
    <property type="match status" value="1"/>
</dbReference>
<accession>A0AAV3ZA58</accession>
<organism evidence="3 4">
    <name type="scientific">Plakobranchus ocellatus</name>
    <dbReference type="NCBI Taxonomy" id="259542"/>
    <lineage>
        <taxon>Eukaryota</taxon>
        <taxon>Metazoa</taxon>
        <taxon>Spiralia</taxon>
        <taxon>Lophotrochozoa</taxon>
        <taxon>Mollusca</taxon>
        <taxon>Gastropoda</taxon>
        <taxon>Heterobranchia</taxon>
        <taxon>Euthyneura</taxon>
        <taxon>Panpulmonata</taxon>
        <taxon>Sacoglossa</taxon>
        <taxon>Placobranchoidea</taxon>
        <taxon>Plakobranchidae</taxon>
        <taxon>Plakobranchus</taxon>
    </lineage>
</organism>
<name>A0AAV3ZA58_9GAST</name>
<dbReference type="AlphaFoldDB" id="A0AAV3ZA58"/>
<dbReference type="PANTHER" id="PTHR37984:SF5">
    <property type="entry name" value="PROTEIN NYNRIN-LIKE"/>
    <property type="match status" value="1"/>
</dbReference>
<dbReference type="InterPro" id="IPR050951">
    <property type="entry name" value="Retrovirus_Pol_polyprotein"/>
</dbReference>
<protein>
    <submittedName>
        <fullName evidence="3">Retrovirus-related pol polyprotein from transposon 17.6</fullName>
    </submittedName>
</protein>
<dbReference type="FunFam" id="3.30.70.270:FF:000020">
    <property type="entry name" value="Transposon Tf2-6 polyprotein-like Protein"/>
    <property type="match status" value="1"/>
</dbReference>
<comment type="caution">
    <text evidence="3">The sequence shown here is derived from an EMBL/GenBank/DDBJ whole genome shotgun (WGS) entry which is preliminary data.</text>
</comment>
<evidence type="ECO:0000259" key="2">
    <source>
        <dbReference type="PROSITE" id="PS50878"/>
    </source>
</evidence>
<dbReference type="EMBL" id="BLXT01002135">
    <property type="protein sequence ID" value="GFN91416.1"/>
    <property type="molecule type" value="Genomic_DNA"/>
</dbReference>
<dbReference type="InterPro" id="IPR041577">
    <property type="entry name" value="RT_RNaseH_2"/>
</dbReference>